<feature type="transmembrane region" description="Helical" evidence="8">
    <location>
        <begin position="119"/>
        <end position="138"/>
    </location>
</feature>
<dbReference type="Proteomes" id="UP000245391">
    <property type="component" value="Unassembled WGS sequence"/>
</dbReference>
<protein>
    <submittedName>
        <fullName evidence="9">Gluconate permease</fullName>
    </submittedName>
</protein>
<evidence type="ECO:0000313" key="9">
    <source>
        <dbReference type="EMBL" id="PWS31713.1"/>
    </source>
</evidence>
<accession>A0A317F0D7</accession>
<evidence type="ECO:0000256" key="5">
    <source>
        <dbReference type="ARBA" id="ARBA00022989"/>
    </source>
</evidence>
<dbReference type="GO" id="GO:0005886">
    <property type="term" value="C:plasma membrane"/>
    <property type="evidence" value="ECO:0007669"/>
    <property type="project" value="UniProtKB-SubCell"/>
</dbReference>
<evidence type="ECO:0000256" key="1">
    <source>
        <dbReference type="ARBA" id="ARBA00004651"/>
    </source>
</evidence>
<keyword evidence="2" id="KW-0813">Transport</keyword>
<feature type="transmembrane region" description="Helical" evidence="8">
    <location>
        <begin position="290"/>
        <end position="308"/>
    </location>
</feature>
<dbReference type="EMBL" id="QGNY01000004">
    <property type="protein sequence ID" value="PWS31713.1"/>
    <property type="molecule type" value="Genomic_DNA"/>
</dbReference>
<dbReference type="PANTHER" id="PTHR30354">
    <property type="entry name" value="GNT FAMILY GLUCONATE TRANSPORTER"/>
    <property type="match status" value="1"/>
</dbReference>
<evidence type="ECO:0000256" key="3">
    <source>
        <dbReference type="ARBA" id="ARBA00022475"/>
    </source>
</evidence>
<dbReference type="PANTHER" id="PTHR30354:SF22">
    <property type="entry name" value="HIGH-AFFINITY GLUCONATE TRANSPORTER"/>
    <property type="match status" value="1"/>
</dbReference>
<sequence length="464" mass="49113">MSLLVLLFGILLLFVLILKKINPMVALLSVAIVTGLLLGMPAQKVMGSISNGIGSTLGSMVMVLALGAMMGKLIEDSGSAKKIVFILIKAFGTRNIQWAVLLTGFLVGIPLFYNAGFVVLIPLVFAIASATGLSKLYIGIPMATALSVTHGFLPPHPGPVALAGIFHADIGKTLIYGLILSLPIAVIAGIYFPRLTVNRSKSALNADFTLYEEQSLPSGFKSFTTALLPVFLIIVGTIGSSVTADYPIKPIFVFLADPTASLLISVIITLSVQNSSIVKAMESCAEGVKSIAMIVLIIAAGGAFKQILIDSGMGETVKQLTGNLNLSPLLLAWLITASLRVTLGSATVATLTASGMVLPLIGPHTSPELMVLAVGAGSLMFSHVNDTGFWMFKEYFNLTLKETFLTWTAMESIVSVLGLIGVLVLNRGVASFILILNPVLFAVCSRRFVFRWCGKSFSKSITIT</sequence>
<organism evidence="9 10">
    <name type="scientific">Pedobacter paludis</name>
    <dbReference type="NCBI Taxonomy" id="2203212"/>
    <lineage>
        <taxon>Bacteria</taxon>
        <taxon>Pseudomonadati</taxon>
        <taxon>Bacteroidota</taxon>
        <taxon>Sphingobacteriia</taxon>
        <taxon>Sphingobacteriales</taxon>
        <taxon>Sphingobacteriaceae</taxon>
        <taxon>Pedobacter</taxon>
    </lineage>
</organism>
<comment type="caution">
    <text evidence="9">The sequence shown here is derived from an EMBL/GenBank/DDBJ whole genome shotgun (WGS) entry which is preliminary data.</text>
</comment>
<dbReference type="AlphaFoldDB" id="A0A317F0D7"/>
<evidence type="ECO:0000256" key="4">
    <source>
        <dbReference type="ARBA" id="ARBA00022692"/>
    </source>
</evidence>
<evidence type="ECO:0000256" key="8">
    <source>
        <dbReference type="SAM" id="Phobius"/>
    </source>
</evidence>
<dbReference type="Pfam" id="PF02447">
    <property type="entry name" value="GntP_permease"/>
    <property type="match status" value="1"/>
</dbReference>
<dbReference type="RefSeq" id="WP_109930672.1">
    <property type="nucleotide sequence ID" value="NZ_QGNY01000004.1"/>
</dbReference>
<feature type="transmembrane region" description="Helical" evidence="8">
    <location>
        <begin position="369"/>
        <end position="392"/>
    </location>
</feature>
<feature type="transmembrane region" description="Helical" evidence="8">
    <location>
        <begin position="95"/>
        <end position="113"/>
    </location>
</feature>
<comment type="subcellular location">
    <subcellularLocation>
        <location evidence="1">Cell membrane</location>
        <topology evidence="1">Multi-pass membrane protein</topology>
    </subcellularLocation>
</comment>
<dbReference type="PIRSF" id="PIRSF002746">
    <property type="entry name" value="Gluconate_transporter"/>
    <property type="match status" value="1"/>
</dbReference>
<keyword evidence="5 8" id="KW-1133">Transmembrane helix</keyword>
<feature type="transmembrane region" description="Helical" evidence="8">
    <location>
        <begin position="329"/>
        <end position="349"/>
    </location>
</feature>
<dbReference type="OrthoDB" id="9787129at2"/>
<proteinExistence type="inferred from homology"/>
<evidence type="ECO:0000256" key="2">
    <source>
        <dbReference type="ARBA" id="ARBA00022448"/>
    </source>
</evidence>
<keyword evidence="3" id="KW-1003">Cell membrane</keyword>
<feature type="transmembrane region" description="Helical" evidence="8">
    <location>
        <begin position="54"/>
        <end position="74"/>
    </location>
</feature>
<dbReference type="GO" id="GO:0015128">
    <property type="term" value="F:gluconate transmembrane transporter activity"/>
    <property type="evidence" value="ECO:0007669"/>
    <property type="project" value="InterPro"/>
</dbReference>
<feature type="transmembrane region" description="Helical" evidence="8">
    <location>
        <begin position="174"/>
        <end position="192"/>
    </location>
</feature>
<keyword evidence="4 8" id="KW-0812">Transmembrane</keyword>
<evidence type="ECO:0000313" key="10">
    <source>
        <dbReference type="Proteomes" id="UP000245391"/>
    </source>
</evidence>
<evidence type="ECO:0000256" key="6">
    <source>
        <dbReference type="ARBA" id="ARBA00023136"/>
    </source>
</evidence>
<dbReference type="NCBIfam" id="TIGR00791">
    <property type="entry name" value="gntP"/>
    <property type="match status" value="1"/>
</dbReference>
<gene>
    <name evidence="9" type="ORF">DF947_14105</name>
</gene>
<feature type="transmembrane region" description="Helical" evidence="8">
    <location>
        <begin position="226"/>
        <end position="244"/>
    </location>
</feature>
<keyword evidence="10" id="KW-1185">Reference proteome</keyword>
<reference evidence="10" key="1">
    <citation type="submission" date="2018-05" db="EMBL/GenBank/DDBJ databases">
        <title>Pedobacter paludis sp. nov., isolated from wetland soil.</title>
        <authorList>
            <person name="Zhang Y."/>
        </authorList>
    </citation>
    <scope>NUCLEOTIDE SEQUENCE [LARGE SCALE GENOMIC DNA]</scope>
    <source>
        <strain evidence="10">R-8</strain>
    </source>
</reference>
<feature type="transmembrane region" description="Helical" evidence="8">
    <location>
        <begin position="404"/>
        <end position="423"/>
    </location>
</feature>
<keyword evidence="6 8" id="KW-0472">Membrane</keyword>
<dbReference type="InterPro" id="IPR003474">
    <property type="entry name" value="Glcn_transporter"/>
</dbReference>
<feature type="transmembrane region" description="Helical" evidence="8">
    <location>
        <begin position="429"/>
        <end position="449"/>
    </location>
</feature>
<feature type="transmembrane region" description="Helical" evidence="8">
    <location>
        <begin position="251"/>
        <end position="270"/>
    </location>
</feature>
<comment type="similarity">
    <text evidence="7">Belongs to the GntP permease family.</text>
</comment>
<name>A0A317F0D7_9SPHI</name>
<evidence type="ECO:0000256" key="7">
    <source>
        <dbReference type="ARBA" id="ARBA00049663"/>
    </source>
</evidence>